<evidence type="ECO:0000256" key="2">
    <source>
        <dbReference type="ARBA" id="ARBA00022490"/>
    </source>
</evidence>
<evidence type="ECO:0000313" key="7">
    <source>
        <dbReference type="Proteomes" id="UP000266743"/>
    </source>
</evidence>
<dbReference type="PANTHER" id="PTHR12968:SF5">
    <property type="entry name" value="MECKEL SYNDROME TYPE 1 PROTEIN"/>
    <property type="match status" value="1"/>
</dbReference>
<dbReference type="AlphaFoldDB" id="A0A3L6L335"/>
<dbReference type="Proteomes" id="UP000266743">
    <property type="component" value="Chromosome 8"/>
</dbReference>
<evidence type="ECO:0000256" key="1">
    <source>
        <dbReference type="ARBA" id="ARBA00004120"/>
    </source>
</evidence>
<comment type="subcellular location">
    <subcellularLocation>
        <location evidence="1">Cytoplasm</location>
        <location evidence="1">Cytoskeleton</location>
        <location evidence="1">Cilium basal body</location>
    </subcellularLocation>
</comment>
<keyword evidence="5" id="KW-0966">Cell projection</keyword>
<evidence type="ECO:0000256" key="4">
    <source>
        <dbReference type="ARBA" id="ARBA00023212"/>
    </source>
</evidence>
<evidence type="ECO:0000256" key="3">
    <source>
        <dbReference type="ARBA" id="ARBA00022794"/>
    </source>
</evidence>
<reference evidence="6 7" key="1">
    <citation type="submission" date="2018-09" db="EMBL/GenBank/DDBJ databases">
        <title>whole genome sequence of T. equiperdum IVM-t1 strain.</title>
        <authorList>
            <person name="Suganuma K."/>
        </authorList>
    </citation>
    <scope>NUCLEOTIDE SEQUENCE [LARGE SCALE GENOMIC DNA]</scope>
    <source>
        <strain evidence="6 7">IVM-t1</strain>
    </source>
</reference>
<comment type="caution">
    <text evidence="6">The sequence shown here is derived from an EMBL/GenBank/DDBJ whole genome shotgun (WGS) entry which is preliminary data.</text>
</comment>
<evidence type="ECO:0000256" key="5">
    <source>
        <dbReference type="ARBA" id="ARBA00023273"/>
    </source>
</evidence>
<dbReference type="GO" id="GO:0060271">
    <property type="term" value="P:cilium assembly"/>
    <property type="evidence" value="ECO:0007669"/>
    <property type="project" value="TreeGrafter"/>
</dbReference>
<keyword evidence="4" id="KW-0206">Cytoskeleton</keyword>
<dbReference type="EMBL" id="QSBY01000008">
    <property type="protein sequence ID" value="RHW70979.1"/>
    <property type="molecule type" value="Genomic_DNA"/>
</dbReference>
<keyword evidence="2" id="KW-0963">Cytoplasm</keyword>
<dbReference type="GO" id="GO:0036038">
    <property type="term" value="C:MKS complex"/>
    <property type="evidence" value="ECO:0007669"/>
    <property type="project" value="TreeGrafter"/>
</dbReference>
<sequence>MDFLRFCSSERYVSRVPVHNLSFRITLWRAPLVGERQLEQLCTLTVPWGGKVFSPAERLQKIRTGIAMTTPDSNASTREIHTVVPGRRETDGSAAAAADGVEKLREDIARFSCTFFTRPPSEDYVSEAKENLLVDPPQAASPHVQIILREHQNQHQEGNRMYFMWASGEILGPSEGKFDDAQWKGQERVICTITAERNSLCFTAKPSLNKTHTLLVDSLYVYSFVITPLQACEPRPDEPTSTDFIEQIHEMVARIKDDLKSPHFDRRGILHQILLQQLHTAPSDELPPRLDSPSSPCFPQSAIRDSRVRYYLFGVVERCTCVAADTLYLHCQWQRGGDDEDEDDKRHLWNEGTLDGFTTQLSFASSMIMDQFIPVSMHTFNTPFDYHFDGWGPSPLRLLITAYDDEGLSVGGPQSPIGYAAVTVPHLLPGCHPLRAPLWRPRPTGREFVRSALMGGGPALVDVRDTAPRGGGGISVKCGLVSEPTGTVELRVTVFHQVGPL</sequence>
<proteinExistence type="predicted"/>
<name>A0A3L6L335_9TRYP</name>
<protein>
    <submittedName>
        <fullName evidence="6">Meckel syndrome type 1 protein</fullName>
    </submittedName>
</protein>
<accession>A0A3L6L335</accession>
<dbReference type="InterPro" id="IPR010796">
    <property type="entry name" value="C2_B9-type_dom"/>
</dbReference>
<organism evidence="6 7">
    <name type="scientific">Trypanosoma brucei equiperdum</name>
    <dbReference type="NCBI Taxonomy" id="630700"/>
    <lineage>
        <taxon>Eukaryota</taxon>
        <taxon>Discoba</taxon>
        <taxon>Euglenozoa</taxon>
        <taxon>Kinetoplastea</taxon>
        <taxon>Metakinetoplastina</taxon>
        <taxon>Trypanosomatida</taxon>
        <taxon>Trypanosomatidae</taxon>
        <taxon>Trypanosoma</taxon>
    </lineage>
</organism>
<dbReference type="Pfam" id="PF07162">
    <property type="entry name" value="B9-C2"/>
    <property type="match status" value="1"/>
</dbReference>
<gene>
    <name evidence="6" type="primary">mks1</name>
    <name evidence="6" type="ORF">DPX39_080036900</name>
</gene>
<dbReference type="PANTHER" id="PTHR12968">
    <property type="entry name" value="B9 DOMAIN-CONTAINING"/>
    <property type="match status" value="1"/>
</dbReference>
<keyword evidence="3" id="KW-0970">Cilium biogenesis/degradation</keyword>
<evidence type="ECO:0000313" key="6">
    <source>
        <dbReference type="EMBL" id="RHW70979.1"/>
    </source>
</evidence>